<sequence length="169" mass="19450">MNEEDKLNELSSKLKGQMFKNYVIVADRVKENKEVEKDKESQPVESISLLDRLFCVKEDKLNELSSKLKGQMFKNSASAFFRRLFKLTSQQELVEKHGFPVIAVNKIDKKKFGFVDIGSENKLNKLSSKLKGQMFKNYVIVADRVKENKEVEKDKESQPVESISLQKSA</sequence>
<organism evidence="3 4">
    <name type="scientific">Helobdella robusta</name>
    <name type="common">Californian leech</name>
    <dbReference type="NCBI Taxonomy" id="6412"/>
    <lineage>
        <taxon>Eukaryota</taxon>
        <taxon>Metazoa</taxon>
        <taxon>Spiralia</taxon>
        <taxon>Lophotrochozoa</taxon>
        <taxon>Annelida</taxon>
        <taxon>Clitellata</taxon>
        <taxon>Hirudinea</taxon>
        <taxon>Rhynchobdellida</taxon>
        <taxon>Glossiphoniidae</taxon>
        <taxon>Helobdella</taxon>
    </lineage>
</organism>
<gene>
    <name evidence="3" type="primary">20200645</name>
    <name evidence="2" type="ORF">HELRODRAFT_164663</name>
</gene>
<dbReference type="CTD" id="20200645"/>
<evidence type="ECO:0000256" key="1">
    <source>
        <dbReference type="SAM" id="MobiDB-lite"/>
    </source>
</evidence>
<proteinExistence type="predicted"/>
<dbReference type="EMBL" id="KB097639">
    <property type="protein sequence ID" value="ESN92591.1"/>
    <property type="molecule type" value="Genomic_DNA"/>
</dbReference>
<feature type="compositionally biased region" description="Polar residues" evidence="1">
    <location>
        <begin position="159"/>
        <end position="169"/>
    </location>
</feature>
<feature type="region of interest" description="Disordered" evidence="1">
    <location>
        <begin position="150"/>
        <end position="169"/>
    </location>
</feature>
<reference evidence="2 4" key="2">
    <citation type="journal article" date="2013" name="Nature">
        <title>Insights into bilaterian evolution from three spiralian genomes.</title>
        <authorList>
            <person name="Simakov O."/>
            <person name="Marletaz F."/>
            <person name="Cho S.J."/>
            <person name="Edsinger-Gonzales E."/>
            <person name="Havlak P."/>
            <person name="Hellsten U."/>
            <person name="Kuo D.H."/>
            <person name="Larsson T."/>
            <person name="Lv J."/>
            <person name="Arendt D."/>
            <person name="Savage R."/>
            <person name="Osoegawa K."/>
            <person name="de Jong P."/>
            <person name="Grimwood J."/>
            <person name="Chapman J.A."/>
            <person name="Shapiro H."/>
            <person name="Aerts A."/>
            <person name="Otillar R.P."/>
            <person name="Terry A.Y."/>
            <person name="Boore J.L."/>
            <person name="Grigoriev I.V."/>
            <person name="Lindberg D.R."/>
            <person name="Seaver E.C."/>
            <person name="Weisblat D.A."/>
            <person name="Putnam N.H."/>
            <person name="Rokhsar D.S."/>
        </authorList>
    </citation>
    <scope>NUCLEOTIDE SEQUENCE</scope>
</reference>
<protein>
    <submittedName>
        <fullName evidence="2 3">Uncharacterized protein</fullName>
    </submittedName>
</protein>
<dbReference type="EMBL" id="AMQM01001748">
    <property type="status" value="NOT_ANNOTATED_CDS"/>
    <property type="molecule type" value="Genomic_DNA"/>
</dbReference>
<evidence type="ECO:0000313" key="3">
    <source>
        <dbReference type="EnsemblMetazoa" id="HelroP164663"/>
    </source>
</evidence>
<evidence type="ECO:0000313" key="4">
    <source>
        <dbReference type="Proteomes" id="UP000015101"/>
    </source>
</evidence>
<evidence type="ECO:0000313" key="2">
    <source>
        <dbReference type="EMBL" id="ESN92591.1"/>
    </source>
</evidence>
<dbReference type="KEGG" id="hro:HELRODRAFT_164663"/>
<dbReference type="GeneID" id="20200645"/>
<keyword evidence="4" id="KW-1185">Reference proteome</keyword>
<dbReference type="HOGENOM" id="CLU_1580247_0_0_1"/>
<dbReference type="RefSeq" id="XP_009028918.1">
    <property type="nucleotide sequence ID" value="XM_009030670.1"/>
</dbReference>
<name>T1EVP5_HELRO</name>
<dbReference type="Proteomes" id="UP000015101">
    <property type="component" value="Unassembled WGS sequence"/>
</dbReference>
<accession>T1EVP5</accession>
<reference evidence="4" key="1">
    <citation type="submission" date="2012-12" db="EMBL/GenBank/DDBJ databases">
        <authorList>
            <person name="Hellsten U."/>
            <person name="Grimwood J."/>
            <person name="Chapman J.A."/>
            <person name="Shapiro H."/>
            <person name="Aerts A."/>
            <person name="Otillar R.P."/>
            <person name="Terry A.Y."/>
            <person name="Boore J.L."/>
            <person name="Simakov O."/>
            <person name="Marletaz F."/>
            <person name="Cho S.-J."/>
            <person name="Edsinger-Gonzales E."/>
            <person name="Havlak P."/>
            <person name="Kuo D.-H."/>
            <person name="Larsson T."/>
            <person name="Lv J."/>
            <person name="Arendt D."/>
            <person name="Savage R."/>
            <person name="Osoegawa K."/>
            <person name="de Jong P."/>
            <person name="Lindberg D.R."/>
            <person name="Seaver E.C."/>
            <person name="Weisblat D.A."/>
            <person name="Putnam N.H."/>
            <person name="Grigoriev I.V."/>
            <person name="Rokhsar D.S."/>
        </authorList>
    </citation>
    <scope>NUCLEOTIDE SEQUENCE</scope>
</reference>
<reference evidence="3" key="3">
    <citation type="submission" date="2015-06" db="UniProtKB">
        <authorList>
            <consortium name="EnsemblMetazoa"/>
        </authorList>
    </citation>
    <scope>IDENTIFICATION</scope>
</reference>
<dbReference type="InParanoid" id="T1EVP5"/>
<dbReference type="AlphaFoldDB" id="T1EVP5"/>
<dbReference type="EnsemblMetazoa" id="HelroT164663">
    <property type="protein sequence ID" value="HelroP164663"/>
    <property type="gene ID" value="HelroG164663"/>
</dbReference>